<evidence type="ECO:0000313" key="4">
    <source>
        <dbReference type="EMBL" id="EOA82417.1"/>
    </source>
</evidence>
<dbReference type="Pfam" id="PF16486">
    <property type="entry name" value="ArgoN"/>
    <property type="match status" value="1"/>
</dbReference>
<dbReference type="HOGENOM" id="CLU_004544_4_1_1"/>
<feature type="compositionally biased region" description="Basic and acidic residues" evidence="1">
    <location>
        <begin position="8"/>
        <end position="44"/>
    </location>
</feature>
<evidence type="ECO:0000313" key="5">
    <source>
        <dbReference type="Proteomes" id="UP000016935"/>
    </source>
</evidence>
<dbReference type="InterPro" id="IPR036397">
    <property type="entry name" value="RNaseH_sf"/>
</dbReference>
<dbReference type="SUPFAM" id="SSF101690">
    <property type="entry name" value="PAZ domain"/>
    <property type="match status" value="1"/>
</dbReference>
<organism evidence="4 5">
    <name type="scientific">Exserohilum turcicum (strain 28A)</name>
    <name type="common">Northern leaf blight fungus</name>
    <name type="synonym">Setosphaeria turcica</name>
    <dbReference type="NCBI Taxonomy" id="671987"/>
    <lineage>
        <taxon>Eukaryota</taxon>
        <taxon>Fungi</taxon>
        <taxon>Dikarya</taxon>
        <taxon>Ascomycota</taxon>
        <taxon>Pezizomycotina</taxon>
        <taxon>Dothideomycetes</taxon>
        <taxon>Pleosporomycetidae</taxon>
        <taxon>Pleosporales</taxon>
        <taxon>Pleosporineae</taxon>
        <taxon>Pleosporaceae</taxon>
        <taxon>Exserohilum</taxon>
    </lineage>
</organism>
<dbReference type="InterPro" id="IPR032474">
    <property type="entry name" value="Argonaute_N"/>
</dbReference>
<dbReference type="GO" id="GO:0003723">
    <property type="term" value="F:RNA binding"/>
    <property type="evidence" value="ECO:0007669"/>
    <property type="project" value="InterPro"/>
</dbReference>
<protein>
    <submittedName>
        <fullName evidence="4">Uncharacterized protein</fullName>
    </submittedName>
</protein>
<dbReference type="EMBL" id="KB908844">
    <property type="protein sequence ID" value="EOA82417.1"/>
    <property type="molecule type" value="Genomic_DNA"/>
</dbReference>
<dbReference type="Proteomes" id="UP000016935">
    <property type="component" value="Unassembled WGS sequence"/>
</dbReference>
<dbReference type="InterPro" id="IPR045246">
    <property type="entry name" value="Piwi_ago-like"/>
</dbReference>
<dbReference type="CDD" id="cd04657">
    <property type="entry name" value="Piwi_ago-like"/>
    <property type="match status" value="1"/>
</dbReference>
<feature type="domain" description="Piwi" evidence="3">
    <location>
        <begin position="691"/>
        <end position="1015"/>
    </location>
</feature>
<sequence>MSHAPRGGGDRGRGGFRGDRGDRGGGRGSGRGEFRGRGRGDGRGDFGGGRGEFGGRGDFGGRGGGGGGGGGGFRGDRGGFRGDRGGFRGDRGGGRGGRGRGGGPQEIEAFANPKPQDPKVAKIENALHPLGKKTLDLSRLNLSEGNPTRPGYGTLGAKVELTANYVELLPPSNLVLYRYNIDVDPEVAGRKRHRVVQLLLERPELEEYKGAIATDFRSTIVSKTKFKHDEDIVEVQYRSEGEDEPAPGAQVYKIRILYTNTLTVSELVNWMNSTNIGQPLQDKQELTQALNIFLNHFAKSAHNLATIGTSKSFSLHQNAARGDLGAGLEVIRGFFSSVRIATCRVLVNINVSHGAFYHTGPLPALMQNYGARNTTALEAFLKLIRVQTTHLKEKRNKANQVIPRIKTIFGLARKDDGHGMVHRPRIQRHGAGAKEVEFWLDSEGNPSQPKAAPGKAKGKGKPPPQGPAPAGSGKYISVFDFFRTTYNRTLQHPELPVINCGNRENPMYLPAEVCVVIPGQPAKGKLDGLQTQEMIRYAVRKPWENARSIVDEGIATIGLDANTNILLRSFGLSITPGLIKVPGRVLPGPRVLYKGSKTADPRFGSWNMIDINFNTGASLSKWRAVMIGLPGRRDAFGQQDLAALMEEFHYGLRKIGINADPPLPSERLQLKGPDDPNLDSYLKDTARKVQLLFVILPEANIPLYKQIKTLADRDHGLHNVCAVGSKLAKPKGRDQYIANVALKFNLKLGGVNQKVENKNLGIIEQNKTMVVGIDVTHPAPGSASNAPSVSAMVASVDNVLGQWPATLRIQKSRQENVDDLAGMLKSRLELWRTKGRHQALPENILIYRDGVSEGQYDMVLAEELPQLRKACQEMYPATDTKKGLPRFTVVICGKRHKTRFYPTSVQDADRSGNTKPGTVVDRGVTEARNWDFFLQAHAALQGTARPCHYYIVHDEIFRQVYAKQIPPPFQNVADIVEDITHNMCYLFGRATKAVSLCPPAYYADLACDRARCYLATLFDTPAPSAVQSAAGTSVTGAGAGSVAAPDPGAVQIHPNIRDSMFYI</sequence>
<dbReference type="InterPro" id="IPR012337">
    <property type="entry name" value="RNaseH-like_sf"/>
</dbReference>
<reference evidence="4 5" key="2">
    <citation type="journal article" date="2013" name="PLoS Genet.">
        <title>Comparative genome structure, secondary metabolite, and effector coding capacity across Cochliobolus pathogens.</title>
        <authorList>
            <person name="Condon B.J."/>
            <person name="Leng Y."/>
            <person name="Wu D."/>
            <person name="Bushley K.E."/>
            <person name="Ohm R.A."/>
            <person name="Otillar R."/>
            <person name="Martin J."/>
            <person name="Schackwitz W."/>
            <person name="Grimwood J."/>
            <person name="MohdZainudin N."/>
            <person name="Xue C."/>
            <person name="Wang R."/>
            <person name="Manning V.A."/>
            <person name="Dhillon B."/>
            <person name="Tu Z.J."/>
            <person name="Steffenson B.J."/>
            <person name="Salamov A."/>
            <person name="Sun H."/>
            <person name="Lowry S."/>
            <person name="LaButti K."/>
            <person name="Han J."/>
            <person name="Copeland A."/>
            <person name="Lindquist E."/>
            <person name="Barry K."/>
            <person name="Schmutz J."/>
            <person name="Baker S.E."/>
            <person name="Ciuffetti L.M."/>
            <person name="Grigoriev I.V."/>
            <person name="Zhong S."/>
            <person name="Turgeon B.G."/>
        </authorList>
    </citation>
    <scope>NUCLEOTIDE SEQUENCE [LARGE SCALE GENOMIC DNA]</scope>
    <source>
        <strain evidence="5">28A</strain>
    </source>
</reference>
<proteinExistence type="predicted"/>
<dbReference type="InterPro" id="IPR036085">
    <property type="entry name" value="PAZ_dom_sf"/>
</dbReference>
<dbReference type="InterPro" id="IPR003165">
    <property type="entry name" value="Piwi"/>
</dbReference>
<dbReference type="PROSITE" id="PS50822">
    <property type="entry name" value="PIWI"/>
    <property type="match status" value="1"/>
</dbReference>
<evidence type="ECO:0000259" key="2">
    <source>
        <dbReference type="PROSITE" id="PS50821"/>
    </source>
</evidence>
<feature type="region of interest" description="Disordered" evidence="1">
    <location>
        <begin position="441"/>
        <end position="471"/>
    </location>
</feature>
<feature type="domain" description="PAZ" evidence="2">
    <location>
        <begin position="397"/>
        <end position="518"/>
    </location>
</feature>
<dbReference type="Pfam" id="PF16488">
    <property type="entry name" value="ArgoL2"/>
    <property type="match status" value="1"/>
</dbReference>
<dbReference type="GeneID" id="19401235"/>
<dbReference type="RefSeq" id="XP_008029565.1">
    <property type="nucleotide sequence ID" value="XM_008031374.1"/>
</dbReference>
<dbReference type="InterPro" id="IPR014811">
    <property type="entry name" value="ArgoL1"/>
</dbReference>
<dbReference type="Gene3D" id="3.30.420.10">
    <property type="entry name" value="Ribonuclease H-like superfamily/Ribonuclease H"/>
    <property type="match status" value="1"/>
</dbReference>
<dbReference type="Pfam" id="PF02171">
    <property type="entry name" value="Piwi"/>
    <property type="match status" value="1"/>
</dbReference>
<dbReference type="AlphaFoldDB" id="R0K1V6"/>
<evidence type="ECO:0000259" key="3">
    <source>
        <dbReference type="PROSITE" id="PS50822"/>
    </source>
</evidence>
<dbReference type="SUPFAM" id="SSF53098">
    <property type="entry name" value="Ribonuclease H-like"/>
    <property type="match status" value="1"/>
</dbReference>
<dbReference type="OrthoDB" id="10252740at2759"/>
<feature type="compositionally biased region" description="Low complexity" evidence="1">
    <location>
        <begin position="446"/>
        <end position="455"/>
    </location>
</feature>
<feature type="compositionally biased region" description="Gly residues" evidence="1">
    <location>
        <begin position="94"/>
        <end position="104"/>
    </location>
</feature>
<dbReference type="InterPro" id="IPR003100">
    <property type="entry name" value="PAZ_dom"/>
</dbReference>
<accession>R0K1V6</accession>
<dbReference type="Pfam" id="PF02170">
    <property type="entry name" value="PAZ"/>
    <property type="match status" value="1"/>
</dbReference>
<keyword evidence="5" id="KW-1185">Reference proteome</keyword>
<feature type="region of interest" description="Disordered" evidence="1">
    <location>
        <begin position="1"/>
        <end position="118"/>
    </location>
</feature>
<feature type="compositionally biased region" description="Gly residues" evidence="1">
    <location>
        <begin position="45"/>
        <end position="73"/>
    </location>
</feature>
<name>R0K1V6_EXST2</name>
<dbReference type="Pfam" id="PF08699">
    <property type="entry name" value="ArgoL1"/>
    <property type="match status" value="1"/>
</dbReference>
<dbReference type="Gene3D" id="2.170.260.10">
    <property type="entry name" value="paz domain"/>
    <property type="match status" value="1"/>
</dbReference>
<feature type="compositionally biased region" description="Basic and acidic residues" evidence="1">
    <location>
        <begin position="74"/>
        <end position="93"/>
    </location>
</feature>
<reference evidence="4 5" key="1">
    <citation type="journal article" date="2012" name="PLoS Pathog.">
        <title>Diverse lifestyles and strategies of plant pathogenesis encoded in the genomes of eighteen Dothideomycetes fungi.</title>
        <authorList>
            <person name="Ohm R.A."/>
            <person name="Feau N."/>
            <person name="Henrissat B."/>
            <person name="Schoch C.L."/>
            <person name="Horwitz B.A."/>
            <person name="Barry K.W."/>
            <person name="Condon B.J."/>
            <person name="Copeland A.C."/>
            <person name="Dhillon B."/>
            <person name="Glaser F."/>
            <person name="Hesse C.N."/>
            <person name="Kosti I."/>
            <person name="LaButti K."/>
            <person name="Lindquist E.A."/>
            <person name="Lucas S."/>
            <person name="Salamov A.A."/>
            <person name="Bradshaw R.E."/>
            <person name="Ciuffetti L."/>
            <person name="Hamelin R.C."/>
            <person name="Kema G.H.J."/>
            <person name="Lawrence C."/>
            <person name="Scott J.A."/>
            <person name="Spatafora J.W."/>
            <person name="Turgeon B.G."/>
            <person name="de Wit P.J.G.M."/>
            <person name="Zhong S."/>
            <person name="Goodwin S.B."/>
            <person name="Grigoriev I.V."/>
        </authorList>
    </citation>
    <scope>NUCLEOTIDE SEQUENCE [LARGE SCALE GENOMIC DNA]</scope>
    <source>
        <strain evidence="5">28A</strain>
    </source>
</reference>
<dbReference type="STRING" id="671987.R0K1V6"/>
<dbReference type="PROSITE" id="PS50821">
    <property type="entry name" value="PAZ"/>
    <property type="match status" value="1"/>
</dbReference>
<dbReference type="eggNOG" id="KOG1041">
    <property type="taxonomic scope" value="Eukaryota"/>
</dbReference>
<dbReference type="CDD" id="cd02846">
    <property type="entry name" value="PAZ_argonaute_like"/>
    <property type="match status" value="1"/>
</dbReference>
<evidence type="ECO:0000256" key="1">
    <source>
        <dbReference type="SAM" id="MobiDB-lite"/>
    </source>
</evidence>
<dbReference type="SMART" id="SM00950">
    <property type="entry name" value="Piwi"/>
    <property type="match status" value="1"/>
</dbReference>
<dbReference type="InterPro" id="IPR032472">
    <property type="entry name" value="ArgoL2"/>
</dbReference>
<dbReference type="SMART" id="SM01163">
    <property type="entry name" value="DUF1785"/>
    <property type="match status" value="1"/>
</dbReference>
<dbReference type="PANTHER" id="PTHR22891">
    <property type="entry name" value="EUKARYOTIC TRANSLATION INITIATION FACTOR 2C"/>
    <property type="match status" value="1"/>
</dbReference>
<dbReference type="Gene3D" id="3.40.50.2300">
    <property type="match status" value="1"/>
</dbReference>
<gene>
    <name evidence="4" type="ORF">SETTUDRAFT_173223</name>
</gene>